<dbReference type="PANTHER" id="PTHR22803">
    <property type="entry name" value="MANNOSE, PHOSPHOLIPASE, LECTIN RECEPTOR RELATED"/>
    <property type="match status" value="1"/>
</dbReference>
<dbReference type="InterPro" id="IPR001304">
    <property type="entry name" value="C-type_lectin-like"/>
</dbReference>
<dbReference type="EMBL" id="JAIZAY010000006">
    <property type="protein sequence ID" value="KAJ8040401.1"/>
    <property type="molecule type" value="Genomic_DNA"/>
</dbReference>
<dbReference type="Gene3D" id="3.10.100.10">
    <property type="entry name" value="Mannose-Binding Protein A, subunit A"/>
    <property type="match status" value="1"/>
</dbReference>
<keyword evidence="1" id="KW-0732">Signal</keyword>
<gene>
    <name evidence="3" type="ORF">HOLleu_14682</name>
</gene>
<evidence type="ECO:0000259" key="2">
    <source>
        <dbReference type="PROSITE" id="PS50041"/>
    </source>
</evidence>
<dbReference type="AlphaFoldDB" id="A0A9Q1C9A6"/>
<reference evidence="3" key="1">
    <citation type="submission" date="2021-10" db="EMBL/GenBank/DDBJ databases">
        <title>Tropical sea cucumber genome reveals ecological adaptation and Cuvierian tubules defense mechanism.</title>
        <authorList>
            <person name="Chen T."/>
        </authorList>
    </citation>
    <scope>NUCLEOTIDE SEQUENCE</scope>
    <source>
        <strain evidence="3">Nanhai2018</strain>
        <tissue evidence="3">Muscle</tissue>
    </source>
</reference>
<feature type="signal peptide" evidence="1">
    <location>
        <begin position="1"/>
        <end position="22"/>
    </location>
</feature>
<feature type="domain" description="C-type lectin" evidence="2">
    <location>
        <begin position="31"/>
        <end position="160"/>
    </location>
</feature>
<evidence type="ECO:0000313" key="3">
    <source>
        <dbReference type="EMBL" id="KAJ8040401.1"/>
    </source>
</evidence>
<dbReference type="PROSITE" id="PS50041">
    <property type="entry name" value="C_TYPE_LECTIN_2"/>
    <property type="match status" value="1"/>
</dbReference>
<dbReference type="Pfam" id="PF00059">
    <property type="entry name" value="Lectin_C"/>
    <property type="match status" value="1"/>
</dbReference>
<sequence>MKYYIVVLAAAIIVTLFSVAQGYCEPRWTEWNRHCYRYVDHKRKNWTLASADCTKLSPTDDGHLITIDSADENKFASEWWITMLKPLQGQWQYIWTGLNDIDEDGTFVWSDGSPVTYTNWGGTQTDNDNGDCVTMAVKRVSDKGQWKDIKSSEKIGYMCEYTCKDC</sequence>
<name>A0A9Q1C9A6_HOLLE</name>
<dbReference type="InterPro" id="IPR050111">
    <property type="entry name" value="C-type_lectin/snaclec_domain"/>
</dbReference>
<dbReference type="InterPro" id="IPR016187">
    <property type="entry name" value="CTDL_fold"/>
</dbReference>
<protein>
    <submittedName>
        <fullName evidence="3">Alpha-N-acetylgalactosamine-specific lectin</fullName>
    </submittedName>
</protein>
<accession>A0A9Q1C9A6</accession>
<dbReference type="SUPFAM" id="SSF56436">
    <property type="entry name" value="C-type lectin-like"/>
    <property type="match status" value="1"/>
</dbReference>
<evidence type="ECO:0000313" key="4">
    <source>
        <dbReference type="Proteomes" id="UP001152320"/>
    </source>
</evidence>
<dbReference type="Proteomes" id="UP001152320">
    <property type="component" value="Chromosome 6"/>
</dbReference>
<feature type="chain" id="PRO_5040501592" evidence="1">
    <location>
        <begin position="23"/>
        <end position="166"/>
    </location>
</feature>
<evidence type="ECO:0000256" key="1">
    <source>
        <dbReference type="SAM" id="SignalP"/>
    </source>
</evidence>
<dbReference type="SMART" id="SM00034">
    <property type="entry name" value="CLECT"/>
    <property type="match status" value="1"/>
</dbReference>
<dbReference type="OrthoDB" id="441660at2759"/>
<keyword evidence="4" id="KW-1185">Reference proteome</keyword>
<organism evidence="3 4">
    <name type="scientific">Holothuria leucospilota</name>
    <name type="common">Black long sea cucumber</name>
    <name type="synonym">Mertensiothuria leucospilota</name>
    <dbReference type="NCBI Taxonomy" id="206669"/>
    <lineage>
        <taxon>Eukaryota</taxon>
        <taxon>Metazoa</taxon>
        <taxon>Echinodermata</taxon>
        <taxon>Eleutherozoa</taxon>
        <taxon>Echinozoa</taxon>
        <taxon>Holothuroidea</taxon>
        <taxon>Aspidochirotacea</taxon>
        <taxon>Aspidochirotida</taxon>
        <taxon>Holothuriidae</taxon>
        <taxon>Holothuria</taxon>
    </lineage>
</organism>
<comment type="caution">
    <text evidence="3">The sequence shown here is derived from an EMBL/GenBank/DDBJ whole genome shotgun (WGS) entry which is preliminary data.</text>
</comment>
<proteinExistence type="predicted"/>
<dbReference type="InterPro" id="IPR016186">
    <property type="entry name" value="C-type_lectin-like/link_sf"/>
</dbReference>